<feature type="compositionally biased region" description="Basic and acidic residues" evidence="12">
    <location>
        <begin position="8"/>
        <end position="20"/>
    </location>
</feature>
<dbReference type="InterPro" id="IPR001680">
    <property type="entry name" value="WD40_rpt"/>
</dbReference>
<reference evidence="13 14" key="1">
    <citation type="journal article" date="2024" name="Nat. Commun.">
        <title>Phylogenomics reveals the evolutionary origins of lichenization in chlorophyte algae.</title>
        <authorList>
            <person name="Puginier C."/>
            <person name="Libourel C."/>
            <person name="Otte J."/>
            <person name="Skaloud P."/>
            <person name="Haon M."/>
            <person name="Grisel S."/>
            <person name="Petersen M."/>
            <person name="Berrin J.G."/>
            <person name="Delaux P.M."/>
            <person name="Dal Grande F."/>
            <person name="Keller J."/>
        </authorList>
    </citation>
    <scope>NUCLEOTIDE SEQUENCE [LARGE SCALE GENOMIC DNA]</scope>
    <source>
        <strain evidence="13 14">SAG 2036</strain>
    </source>
</reference>
<evidence type="ECO:0000256" key="6">
    <source>
        <dbReference type="ARBA" id="ARBA00022737"/>
    </source>
</evidence>
<keyword evidence="3" id="KW-0963">Cytoplasm</keyword>
<evidence type="ECO:0000256" key="7">
    <source>
        <dbReference type="ARBA" id="ARBA00023017"/>
    </source>
</evidence>
<accession>A0AAW1NVY2</accession>
<dbReference type="InterPro" id="IPR036322">
    <property type="entry name" value="WD40_repeat_dom_sf"/>
</dbReference>
<dbReference type="EMBL" id="JALJOQ010000114">
    <property type="protein sequence ID" value="KAK9796666.1"/>
    <property type="molecule type" value="Genomic_DNA"/>
</dbReference>
<organism evidence="13 14">
    <name type="scientific">Symbiochloris irregularis</name>
    <dbReference type="NCBI Taxonomy" id="706552"/>
    <lineage>
        <taxon>Eukaryota</taxon>
        <taxon>Viridiplantae</taxon>
        <taxon>Chlorophyta</taxon>
        <taxon>core chlorophytes</taxon>
        <taxon>Trebouxiophyceae</taxon>
        <taxon>Trebouxiales</taxon>
        <taxon>Trebouxiaceae</taxon>
        <taxon>Symbiochloris</taxon>
    </lineage>
</organism>
<keyword evidence="10" id="KW-0966">Cell projection</keyword>
<evidence type="ECO:0000256" key="4">
    <source>
        <dbReference type="ARBA" id="ARBA00022574"/>
    </source>
</evidence>
<dbReference type="PANTHER" id="PTHR12442">
    <property type="entry name" value="DYNEIN INTERMEDIATE CHAIN"/>
    <property type="match status" value="1"/>
</dbReference>
<feature type="repeat" description="WD" evidence="11">
    <location>
        <begin position="581"/>
        <end position="623"/>
    </location>
</feature>
<evidence type="ECO:0000256" key="9">
    <source>
        <dbReference type="ARBA" id="ARBA00023212"/>
    </source>
</evidence>
<dbReference type="InterPro" id="IPR015943">
    <property type="entry name" value="WD40/YVTN_repeat-like_dom_sf"/>
</dbReference>
<comment type="subcellular location">
    <subcellularLocation>
        <location evidence="1">Cytoplasm</location>
        <location evidence="1">Cytoskeleton</location>
        <location evidence="1">Cilium axoneme</location>
    </subcellularLocation>
</comment>
<dbReference type="InterPro" id="IPR050687">
    <property type="entry name" value="Dynein_IC"/>
</dbReference>
<evidence type="ECO:0000256" key="1">
    <source>
        <dbReference type="ARBA" id="ARBA00004430"/>
    </source>
</evidence>
<name>A0AAW1NVY2_9CHLO</name>
<keyword evidence="14" id="KW-1185">Reference proteome</keyword>
<dbReference type="PROSITE" id="PS50082">
    <property type="entry name" value="WD_REPEATS_2"/>
    <property type="match status" value="1"/>
</dbReference>
<comment type="similarity">
    <text evidence="2">Belongs to the dynein intermediate chain family.</text>
</comment>
<dbReference type="GO" id="GO:0045504">
    <property type="term" value="F:dynein heavy chain binding"/>
    <property type="evidence" value="ECO:0007669"/>
    <property type="project" value="TreeGrafter"/>
</dbReference>
<dbReference type="Proteomes" id="UP001465755">
    <property type="component" value="Unassembled WGS sequence"/>
</dbReference>
<feature type="region of interest" description="Disordered" evidence="12">
    <location>
        <begin position="232"/>
        <end position="255"/>
    </location>
</feature>
<dbReference type="GO" id="GO:0003341">
    <property type="term" value="P:cilium movement"/>
    <property type="evidence" value="ECO:0007669"/>
    <property type="project" value="TreeGrafter"/>
</dbReference>
<keyword evidence="6" id="KW-0677">Repeat</keyword>
<evidence type="ECO:0000256" key="2">
    <source>
        <dbReference type="ARBA" id="ARBA00011059"/>
    </source>
</evidence>
<dbReference type="SUPFAM" id="SSF50978">
    <property type="entry name" value="WD40 repeat-like"/>
    <property type="match status" value="1"/>
</dbReference>
<sequence>MKTASKTSEPKKEVGAKDAAGKSAKPGRSPLAASKPSATAGGTATVTVRRLSKDAPSQPPAEAPARRAPEAVVPPAELVKPDNQLQLTESELKEDIARMLTTAIPDAPKAAVRYSYKEQAWRPEAATLTDSVMMHVSCDGWLLHHTADETRRQERLRQKAVTSAAADAAAIAHARDTVSQEQSQVSTAPAEGQPEVSRSISRKAEAAVGTSAEEGADPNTVLRNQFNFSERGAQTASHPPRERGTNTEAPPVVSVGGSTSHWVAYDAYLADQERQKAAEAEAKSKAAAKGAGRPAETPRDALDQPGSADDDAAERDGSSLHTPAMRDAAKVLERMSSQVAQLEIAMDFKYWDDVADNFRQDEGTLLPLWKFFTDRARRKQVTALAWNPEYSDLFATGYGSFDYHKQGSGLVACFSLKNPGHPEYHVHTPSGVMSLDWHPQHTSLLAVGCYDGSVKVFDMRVRHSAPLYSSVPGHGQHRGPVWGVRWMAAETAKARMFISLAADGRIVMWSLVKDKLQHEDLMQLAAVTEAGARSDLGRPLPAAGVCFDFHKTADHLFLVGTEEGAIHKCSTAYSSEYLASFQGHAMAAYAAKWNHKHERAFLTASPDWSVKLWSDGNPQAIMSFDLGSPVGDVAWAPFSSTVFAAATEDGKVHVYDLAQDTSTPRCAQLVVKAANLTRVAFNPKHPVLLVGDNKGFINSFKLSPNLRKPAVPPKAAKGALFLKFLLHGTGKVIVTVSTVEAFLELDAGPAR</sequence>
<dbReference type="PANTHER" id="PTHR12442:SF11">
    <property type="entry name" value="DYNEIN AXONEMAL INTERMEDIATE CHAIN 1"/>
    <property type="match status" value="1"/>
</dbReference>
<dbReference type="AlphaFoldDB" id="A0AAW1NVY2"/>
<dbReference type="GO" id="GO:0005874">
    <property type="term" value="C:microtubule"/>
    <property type="evidence" value="ECO:0007669"/>
    <property type="project" value="UniProtKB-KW"/>
</dbReference>
<feature type="region of interest" description="Disordered" evidence="12">
    <location>
        <begin position="1"/>
        <end position="73"/>
    </location>
</feature>
<keyword evidence="8" id="KW-0505">Motor protein</keyword>
<feature type="compositionally biased region" description="Low complexity" evidence="12">
    <location>
        <begin position="285"/>
        <end position="295"/>
    </location>
</feature>
<proteinExistence type="inferred from homology"/>
<gene>
    <name evidence="13" type="ORF">WJX73_002635</name>
</gene>
<dbReference type="Pfam" id="PF00400">
    <property type="entry name" value="WD40"/>
    <property type="match status" value="1"/>
</dbReference>
<dbReference type="GO" id="GO:0036157">
    <property type="term" value="C:outer dynein arm"/>
    <property type="evidence" value="ECO:0007669"/>
    <property type="project" value="TreeGrafter"/>
</dbReference>
<keyword evidence="7" id="KW-0243">Dynein</keyword>
<evidence type="ECO:0000256" key="3">
    <source>
        <dbReference type="ARBA" id="ARBA00022490"/>
    </source>
</evidence>
<protein>
    <recommendedName>
        <fullName evidence="15">Dynein intermediate chain</fullName>
    </recommendedName>
</protein>
<comment type="caution">
    <text evidence="13">The sequence shown here is derived from an EMBL/GenBank/DDBJ whole genome shotgun (WGS) entry which is preliminary data.</text>
</comment>
<evidence type="ECO:0000313" key="13">
    <source>
        <dbReference type="EMBL" id="KAK9796666.1"/>
    </source>
</evidence>
<evidence type="ECO:0000256" key="12">
    <source>
        <dbReference type="SAM" id="MobiDB-lite"/>
    </source>
</evidence>
<evidence type="ECO:0000256" key="5">
    <source>
        <dbReference type="ARBA" id="ARBA00022701"/>
    </source>
</evidence>
<feature type="region of interest" description="Disordered" evidence="12">
    <location>
        <begin position="172"/>
        <end position="220"/>
    </location>
</feature>
<keyword evidence="5" id="KW-0493">Microtubule</keyword>
<keyword evidence="4 11" id="KW-0853">WD repeat</keyword>
<evidence type="ECO:0000256" key="10">
    <source>
        <dbReference type="ARBA" id="ARBA00023273"/>
    </source>
</evidence>
<evidence type="ECO:0000256" key="11">
    <source>
        <dbReference type="PROSITE-ProRule" id="PRU00221"/>
    </source>
</evidence>
<dbReference type="Gene3D" id="2.130.10.10">
    <property type="entry name" value="YVTN repeat-like/Quinoprotein amine dehydrogenase"/>
    <property type="match status" value="2"/>
</dbReference>
<keyword evidence="9" id="KW-0206">Cytoskeleton</keyword>
<dbReference type="GO" id="GO:0036158">
    <property type="term" value="P:outer dynein arm assembly"/>
    <property type="evidence" value="ECO:0007669"/>
    <property type="project" value="TreeGrafter"/>
</dbReference>
<evidence type="ECO:0000256" key="8">
    <source>
        <dbReference type="ARBA" id="ARBA00023175"/>
    </source>
</evidence>
<feature type="compositionally biased region" description="Low complexity" evidence="12">
    <location>
        <begin position="38"/>
        <end position="48"/>
    </location>
</feature>
<dbReference type="GO" id="GO:0045503">
    <property type="term" value="F:dynein light chain binding"/>
    <property type="evidence" value="ECO:0007669"/>
    <property type="project" value="TreeGrafter"/>
</dbReference>
<evidence type="ECO:0008006" key="15">
    <source>
        <dbReference type="Google" id="ProtNLM"/>
    </source>
</evidence>
<evidence type="ECO:0000313" key="14">
    <source>
        <dbReference type="Proteomes" id="UP001465755"/>
    </source>
</evidence>
<feature type="region of interest" description="Disordered" evidence="12">
    <location>
        <begin position="279"/>
        <end position="322"/>
    </location>
</feature>
<dbReference type="SMART" id="SM00320">
    <property type="entry name" value="WD40"/>
    <property type="match status" value="5"/>
</dbReference>